<feature type="region of interest" description="Disordered" evidence="1">
    <location>
        <begin position="56"/>
        <end position="78"/>
    </location>
</feature>
<feature type="compositionally biased region" description="Basic and acidic residues" evidence="1">
    <location>
        <begin position="22"/>
        <end position="36"/>
    </location>
</feature>
<gene>
    <name evidence="2" type="ORF">RF55_16653</name>
</gene>
<organism evidence="2 3">
    <name type="scientific">Lasius niger</name>
    <name type="common">Black garden ant</name>
    <dbReference type="NCBI Taxonomy" id="67767"/>
    <lineage>
        <taxon>Eukaryota</taxon>
        <taxon>Metazoa</taxon>
        <taxon>Ecdysozoa</taxon>
        <taxon>Arthropoda</taxon>
        <taxon>Hexapoda</taxon>
        <taxon>Insecta</taxon>
        <taxon>Pterygota</taxon>
        <taxon>Neoptera</taxon>
        <taxon>Endopterygota</taxon>
        <taxon>Hymenoptera</taxon>
        <taxon>Apocrita</taxon>
        <taxon>Aculeata</taxon>
        <taxon>Formicoidea</taxon>
        <taxon>Formicidae</taxon>
        <taxon>Formicinae</taxon>
        <taxon>Lasius</taxon>
        <taxon>Lasius</taxon>
    </lineage>
</organism>
<dbReference type="Proteomes" id="UP000036403">
    <property type="component" value="Unassembled WGS sequence"/>
</dbReference>
<comment type="caution">
    <text evidence="2">The sequence shown here is derived from an EMBL/GenBank/DDBJ whole genome shotgun (WGS) entry which is preliminary data.</text>
</comment>
<protein>
    <submittedName>
        <fullName evidence="2">Alpha-mannosidase</fullName>
    </submittedName>
</protein>
<accession>A0A0J7K422</accession>
<dbReference type="PaxDb" id="67767-A0A0J7K422"/>
<sequence>MEGDKVRPKGDERPVPSGTETGPEKRDTETDQRETGISDEDAMQIGEEHCCPASQIIHEEMDVQPDVDDQGEQQLRAD</sequence>
<evidence type="ECO:0000313" key="3">
    <source>
        <dbReference type="Proteomes" id="UP000036403"/>
    </source>
</evidence>
<dbReference type="EMBL" id="LBMM01014774">
    <property type="protein sequence ID" value="KMQ85054.1"/>
    <property type="molecule type" value="Genomic_DNA"/>
</dbReference>
<feature type="compositionally biased region" description="Acidic residues" evidence="1">
    <location>
        <begin position="62"/>
        <end position="71"/>
    </location>
</feature>
<reference evidence="2 3" key="1">
    <citation type="submission" date="2015-04" db="EMBL/GenBank/DDBJ databases">
        <title>Lasius niger genome sequencing.</title>
        <authorList>
            <person name="Konorov E.A."/>
            <person name="Nikitin M.A."/>
            <person name="Kirill M.V."/>
            <person name="Chang P."/>
        </authorList>
    </citation>
    <scope>NUCLEOTIDE SEQUENCE [LARGE SCALE GENOMIC DNA]</scope>
    <source>
        <tissue evidence="2">Whole</tissue>
    </source>
</reference>
<evidence type="ECO:0000313" key="2">
    <source>
        <dbReference type="EMBL" id="KMQ85054.1"/>
    </source>
</evidence>
<dbReference type="AlphaFoldDB" id="A0A0J7K422"/>
<keyword evidence="3" id="KW-1185">Reference proteome</keyword>
<feature type="region of interest" description="Disordered" evidence="1">
    <location>
        <begin position="1"/>
        <end position="44"/>
    </location>
</feature>
<name>A0A0J7K422_LASNI</name>
<feature type="compositionally biased region" description="Basic and acidic residues" evidence="1">
    <location>
        <begin position="1"/>
        <end position="14"/>
    </location>
</feature>
<proteinExistence type="predicted"/>
<evidence type="ECO:0000256" key="1">
    <source>
        <dbReference type="SAM" id="MobiDB-lite"/>
    </source>
</evidence>